<dbReference type="InterPro" id="IPR054728">
    <property type="entry name" value="RsmB-like_ferredoxin"/>
</dbReference>
<evidence type="ECO:0000313" key="17">
    <source>
        <dbReference type="Proteomes" id="UP001300871"/>
    </source>
</evidence>
<dbReference type="EC" id="2.1.1.176" evidence="3"/>
<dbReference type="RefSeq" id="WP_003504214.1">
    <property type="nucleotide sequence ID" value="NZ_BAABZD010000004.1"/>
</dbReference>
<evidence type="ECO:0000256" key="12">
    <source>
        <dbReference type="ARBA" id="ARBA00047283"/>
    </source>
</evidence>
<evidence type="ECO:0000259" key="14">
    <source>
        <dbReference type="PROSITE" id="PS51686"/>
    </source>
</evidence>
<dbReference type="GO" id="GO:0006355">
    <property type="term" value="P:regulation of DNA-templated transcription"/>
    <property type="evidence" value="ECO:0007669"/>
    <property type="project" value="InterPro"/>
</dbReference>
<dbReference type="InterPro" id="IPR035926">
    <property type="entry name" value="NusB-like_sf"/>
</dbReference>
<comment type="function">
    <text evidence="1">Specifically methylates the cytosine at position 967 (m5C967) of 16S rRNA.</text>
</comment>
<organism evidence="16 17">
    <name type="scientific">Clostridium symbiosum</name>
    <name type="common">Bacteroides symbiosus</name>
    <dbReference type="NCBI Taxonomy" id="1512"/>
    <lineage>
        <taxon>Bacteria</taxon>
        <taxon>Bacillati</taxon>
        <taxon>Bacillota</taxon>
        <taxon>Clostridia</taxon>
        <taxon>Lachnospirales</taxon>
        <taxon>Lachnospiraceae</taxon>
        <taxon>Otoolea</taxon>
    </lineage>
</organism>
<feature type="active site" description="Nucleophile" evidence="13">
    <location>
        <position position="380"/>
    </location>
</feature>
<dbReference type="Gene3D" id="3.40.50.150">
    <property type="entry name" value="Vaccinia Virus protein VP39"/>
    <property type="match status" value="1"/>
</dbReference>
<dbReference type="PRINTS" id="PR02008">
    <property type="entry name" value="RCMTFAMILY"/>
</dbReference>
<protein>
    <recommendedName>
        <fullName evidence="3">16S rRNA (cytosine(967)-C(5))-methyltransferase</fullName>
        <ecNumber evidence="3">2.1.1.176</ecNumber>
    </recommendedName>
    <alternativeName>
        <fullName evidence="10">16S rRNA m5C967 methyltransferase</fullName>
    </alternativeName>
    <alternativeName>
        <fullName evidence="11">rRNA (cytosine-C(5)-)-methyltransferase RsmB</fullName>
    </alternativeName>
</protein>
<evidence type="ECO:0000256" key="4">
    <source>
        <dbReference type="ARBA" id="ARBA00022490"/>
    </source>
</evidence>
<evidence type="ECO:0000256" key="8">
    <source>
        <dbReference type="ARBA" id="ARBA00022691"/>
    </source>
</evidence>
<dbReference type="NCBIfam" id="NF011494">
    <property type="entry name" value="PRK14902.1"/>
    <property type="match status" value="1"/>
</dbReference>
<evidence type="ECO:0000256" key="10">
    <source>
        <dbReference type="ARBA" id="ARBA00030399"/>
    </source>
</evidence>
<dbReference type="InterPro" id="IPR049560">
    <property type="entry name" value="MeTrfase_RsmB-F_NOP2_cat"/>
</dbReference>
<dbReference type="CDD" id="cd02440">
    <property type="entry name" value="AdoMet_MTases"/>
    <property type="match status" value="1"/>
</dbReference>
<keyword evidence="9 13" id="KW-0694">RNA-binding</keyword>
<dbReference type="SUPFAM" id="SSF48013">
    <property type="entry name" value="NusB-like"/>
    <property type="match status" value="1"/>
</dbReference>
<evidence type="ECO:0000256" key="7">
    <source>
        <dbReference type="ARBA" id="ARBA00022679"/>
    </source>
</evidence>
<evidence type="ECO:0000256" key="11">
    <source>
        <dbReference type="ARBA" id="ARBA00031088"/>
    </source>
</evidence>
<dbReference type="AlphaFoldDB" id="A0AAW6AUA5"/>
<comment type="caution">
    <text evidence="13">Lacks conserved residue(s) required for the propagation of feature annotation.</text>
</comment>
<dbReference type="Pfam" id="PF01029">
    <property type="entry name" value="NusB"/>
    <property type="match status" value="1"/>
</dbReference>
<feature type="binding site" evidence="13">
    <location>
        <position position="309"/>
    </location>
    <ligand>
        <name>S-adenosyl-L-methionine</name>
        <dbReference type="ChEBI" id="CHEBI:59789"/>
    </ligand>
</feature>
<comment type="similarity">
    <text evidence="13">Belongs to the class I-like SAM-binding methyltransferase superfamily. RsmB/NOP family.</text>
</comment>
<evidence type="ECO:0000313" key="15">
    <source>
        <dbReference type="EMBL" id="MCK0086084.1"/>
    </source>
</evidence>
<reference evidence="15" key="1">
    <citation type="journal article" date="2022" name="Cell Host Microbe">
        <title>Colonization of the live biotherapeutic product VE303 and modulation of the microbiota and metabolites in healthy volunteers.</title>
        <authorList>
            <person name="Dsouza M."/>
            <person name="Menon R."/>
            <person name="Crossette E."/>
            <person name="Bhattarai S.K."/>
            <person name="Schneider J."/>
            <person name="Kim Y.G."/>
            <person name="Reddy S."/>
            <person name="Caballero S."/>
            <person name="Felix C."/>
            <person name="Cornacchione L."/>
            <person name="Hendrickson J."/>
            <person name="Watson A.R."/>
            <person name="Minot S.S."/>
            <person name="Greenfield N."/>
            <person name="Schopf L."/>
            <person name="Szabady R."/>
            <person name="Patarroyo J."/>
            <person name="Smith W."/>
            <person name="Harrison P."/>
            <person name="Kuijper E.J."/>
            <person name="Kelly C.P."/>
            <person name="Olle B."/>
            <person name="Bobilev D."/>
            <person name="Silber J.L."/>
            <person name="Bucci V."/>
            <person name="Roberts B."/>
            <person name="Faith J."/>
            <person name="Norman J.M."/>
        </authorList>
    </citation>
    <scope>NUCLEOTIDE SEQUENCE</scope>
    <source>
        <strain evidence="15">VE303-04</strain>
    </source>
</reference>
<evidence type="ECO:0000256" key="6">
    <source>
        <dbReference type="ARBA" id="ARBA00022603"/>
    </source>
</evidence>
<dbReference type="InterPro" id="IPR023267">
    <property type="entry name" value="RCMT"/>
</dbReference>
<dbReference type="EMBL" id="JAQLGM010000014">
    <property type="protein sequence ID" value="MDB2000110.1"/>
    <property type="molecule type" value="Genomic_DNA"/>
</dbReference>
<dbReference type="Proteomes" id="UP001203136">
    <property type="component" value="Unassembled WGS sequence"/>
</dbReference>
<comment type="subcellular location">
    <subcellularLocation>
        <location evidence="2">Cytoplasm</location>
    </subcellularLocation>
</comment>
<dbReference type="Pfam" id="PF01189">
    <property type="entry name" value="Methyltr_RsmB-F"/>
    <property type="match status" value="1"/>
</dbReference>
<evidence type="ECO:0000256" key="1">
    <source>
        <dbReference type="ARBA" id="ARBA00002724"/>
    </source>
</evidence>
<proteinExistence type="inferred from homology"/>
<feature type="binding site" evidence="13">
    <location>
        <position position="327"/>
    </location>
    <ligand>
        <name>S-adenosyl-L-methionine</name>
        <dbReference type="ChEBI" id="CHEBI:59789"/>
    </ligand>
</feature>
<accession>A0AAW6AUA5</accession>
<dbReference type="InterPro" id="IPR001678">
    <property type="entry name" value="MeTrfase_RsmB-F_NOP2_dom"/>
</dbReference>
<evidence type="ECO:0000256" key="2">
    <source>
        <dbReference type="ARBA" id="ARBA00004496"/>
    </source>
</evidence>
<dbReference type="InterPro" id="IPR006027">
    <property type="entry name" value="NusB_RsmB_TIM44"/>
</dbReference>
<reference evidence="16" key="2">
    <citation type="submission" date="2023-01" db="EMBL/GenBank/DDBJ databases">
        <title>Human gut microbiome strain richness.</title>
        <authorList>
            <person name="Chen-Liaw A."/>
        </authorList>
    </citation>
    <scope>NUCLEOTIDE SEQUENCE</scope>
    <source>
        <strain evidence="16">B1_m1001713B170214d0_201011</strain>
    </source>
</reference>
<dbReference type="Proteomes" id="UP001300871">
    <property type="component" value="Unassembled WGS sequence"/>
</dbReference>
<dbReference type="PANTHER" id="PTHR22807:SF53">
    <property type="entry name" value="RIBOSOMAL RNA SMALL SUBUNIT METHYLTRANSFERASE B-RELATED"/>
    <property type="match status" value="1"/>
</dbReference>
<keyword evidence="5" id="KW-0698">rRNA processing</keyword>
<dbReference type="PROSITE" id="PS51686">
    <property type="entry name" value="SAM_MT_RSMB_NOP"/>
    <property type="match status" value="1"/>
</dbReference>
<evidence type="ECO:0000256" key="3">
    <source>
        <dbReference type="ARBA" id="ARBA00012140"/>
    </source>
</evidence>
<keyword evidence="8 13" id="KW-0949">S-adenosyl-L-methionine</keyword>
<comment type="caution">
    <text evidence="16">The sequence shown here is derived from an EMBL/GenBank/DDBJ whole genome shotgun (WGS) entry which is preliminary data.</text>
</comment>
<keyword evidence="6 13" id="KW-0489">Methyltransferase</keyword>
<dbReference type="GO" id="GO:0003723">
    <property type="term" value="F:RNA binding"/>
    <property type="evidence" value="ECO:0007669"/>
    <property type="project" value="UniProtKB-UniRule"/>
</dbReference>
<dbReference type="GO" id="GO:0005737">
    <property type="term" value="C:cytoplasm"/>
    <property type="evidence" value="ECO:0007669"/>
    <property type="project" value="UniProtKB-SubCell"/>
</dbReference>
<name>A0AAW6AUA5_CLOSY</name>
<dbReference type="SUPFAM" id="SSF53335">
    <property type="entry name" value="S-adenosyl-L-methionine-dependent methyltransferases"/>
    <property type="match status" value="1"/>
</dbReference>
<comment type="catalytic activity">
    <reaction evidence="12">
        <text>cytidine(967) in 16S rRNA + S-adenosyl-L-methionine = 5-methylcytidine(967) in 16S rRNA + S-adenosyl-L-homocysteine + H(+)</text>
        <dbReference type="Rhea" id="RHEA:42748"/>
        <dbReference type="Rhea" id="RHEA-COMP:10219"/>
        <dbReference type="Rhea" id="RHEA-COMP:10220"/>
        <dbReference type="ChEBI" id="CHEBI:15378"/>
        <dbReference type="ChEBI" id="CHEBI:57856"/>
        <dbReference type="ChEBI" id="CHEBI:59789"/>
        <dbReference type="ChEBI" id="CHEBI:74483"/>
        <dbReference type="ChEBI" id="CHEBI:82748"/>
        <dbReference type="EC" id="2.1.1.176"/>
    </reaction>
</comment>
<keyword evidence="7 13" id="KW-0808">Transferase</keyword>
<dbReference type="GO" id="GO:0008649">
    <property type="term" value="F:rRNA methyltransferase activity"/>
    <property type="evidence" value="ECO:0007669"/>
    <property type="project" value="InterPro"/>
</dbReference>
<dbReference type="InterPro" id="IPR029063">
    <property type="entry name" value="SAM-dependent_MTases_sf"/>
</dbReference>
<dbReference type="EMBL" id="JAINVB010000001">
    <property type="protein sequence ID" value="MCK0086084.1"/>
    <property type="molecule type" value="Genomic_DNA"/>
</dbReference>
<evidence type="ECO:0000256" key="5">
    <source>
        <dbReference type="ARBA" id="ARBA00022552"/>
    </source>
</evidence>
<evidence type="ECO:0000313" key="16">
    <source>
        <dbReference type="EMBL" id="MDB2000110.1"/>
    </source>
</evidence>
<dbReference type="Gene3D" id="1.10.940.10">
    <property type="entry name" value="NusB-like"/>
    <property type="match status" value="1"/>
</dbReference>
<gene>
    <name evidence="16" type="primary">rsmB</name>
    <name evidence="15" type="ORF">K5I21_09425</name>
    <name evidence="16" type="ORF">PM006_07840</name>
</gene>
<dbReference type="PANTHER" id="PTHR22807">
    <property type="entry name" value="NOP2 YEAST -RELATED NOL1/NOP2/FMU SUN DOMAIN-CONTAINING"/>
    <property type="match status" value="1"/>
</dbReference>
<dbReference type="GeneID" id="57970801"/>
<sequence>MTVKEPALREIILDILLEVLEKGKYSHVILSQALTKYQYLEKQDRSFIKRVVDGTVEYRIQLDYILNSYSKVKVNKMKPVIRTILRMSAYQICHMDRVPDSAACNEAVKLAEKRGFSGLKGFVNGVLRSISRGKDNLVFPDDSIRYSMPEWLASMWKSTYGEETFRRMMESFLKDRPLMARLCLNRAEKQQILDSLGAQGVTAKDSRYADDVICLEGVDYLEGLEAFREGWLQIQDLSSSLAGDAAGIKDGDYVIDVCGAPGGKGLHAADILGGTGMVEIRDISEAKVSLIEENIGRSGLTNLRAAVCDALSFDPDSEEAADVVIADLPCSGLGIIGRKPDIKYNMTPEKLHDLACLQREILSVVQRYVKPGGTLVYSTCTVNREENEDNMRWFLEHFPFEPVNLKGRLGEKLSEPSMESGYIQFLPGIHPCDGFFIAVMKKCG</sequence>
<evidence type="ECO:0000256" key="13">
    <source>
        <dbReference type="PROSITE-ProRule" id="PRU01023"/>
    </source>
</evidence>
<dbReference type="Pfam" id="PF22458">
    <property type="entry name" value="RsmF-B_ferredox"/>
    <property type="match status" value="1"/>
</dbReference>
<evidence type="ECO:0000256" key="9">
    <source>
        <dbReference type="ARBA" id="ARBA00022884"/>
    </source>
</evidence>
<keyword evidence="4" id="KW-0963">Cytoplasm</keyword>
<dbReference type="InterPro" id="IPR004573">
    <property type="entry name" value="rRNA_ssu_MeTfrase_B"/>
</dbReference>
<dbReference type="NCBIfam" id="TIGR00563">
    <property type="entry name" value="rsmB"/>
    <property type="match status" value="1"/>
</dbReference>
<feature type="binding site" evidence="13">
    <location>
        <position position="282"/>
    </location>
    <ligand>
        <name>S-adenosyl-L-methionine</name>
        <dbReference type="ChEBI" id="CHEBI:59789"/>
    </ligand>
</feature>
<feature type="domain" description="SAM-dependent MTase RsmB/NOP-type" evidence="14">
    <location>
        <begin position="168"/>
        <end position="443"/>
    </location>
</feature>